<dbReference type="AlphaFoldDB" id="A0AAV9VQZ2"/>
<feature type="chain" id="PRO_5043339765" evidence="1">
    <location>
        <begin position="21"/>
        <end position="161"/>
    </location>
</feature>
<protein>
    <submittedName>
        <fullName evidence="2">Uncharacterized protein</fullName>
    </submittedName>
</protein>
<gene>
    <name evidence="2" type="ORF">TWF481_003046</name>
</gene>
<dbReference type="Proteomes" id="UP001370758">
    <property type="component" value="Unassembled WGS sequence"/>
</dbReference>
<sequence length="161" mass="16005">MVTSKVFFAVGLFLVGAVSAQSSSTCTAYSAPAGACPTTYDSCCAFLCAEAQVPFQVCQPTDGSGEFATCTTCAGGTTTAITTTTTTDTATGTATDTITGTDAQSTSTTTLTSTTTACSSGNTTTYTTLLPTPTYVSGASGEYLFLNGVLALGLLCAAFAV</sequence>
<dbReference type="EMBL" id="JAVHJL010000013">
    <property type="protein sequence ID" value="KAK6495018.1"/>
    <property type="molecule type" value="Genomic_DNA"/>
</dbReference>
<evidence type="ECO:0000313" key="2">
    <source>
        <dbReference type="EMBL" id="KAK6495018.1"/>
    </source>
</evidence>
<name>A0AAV9VQZ2_9PEZI</name>
<organism evidence="2 3">
    <name type="scientific">Arthrobotrys musiformis</name>
    <dbReference type="NCBI Taxonomy" id="47236"/>
    <lineage>
        <taxon>Eukaryota</taxon>
        <taxon>Fungi</taxon>
        <taxon>Dikarya</taxon>
        <taxon>Ascomycota</taxon>
        <taxon>Pezizomycotina</taxon>
        <taxon>Orbiliomycetes</taxon>
        <taxon>Orbiliales</taxon>
        <taxon>Orbiliaceae</taxon>
        <taxon>Arthrobotrys</taxon>
    </lineage>
</organism>
<accession>A0AAV9VQZ2</accession>
<comment type="caution">
    <text evidence="2">The sequence shown here is derived from an EMBL/GenBank/DDBJ whole genome shotgun (WGS) entry which is preliminary data.</text>
</comment>
<keyword evidence="1" id="KW-0732">Signal</keyword>
<proteinExistence type="predicted"/>
<evidence type="ECO:0000313" key="3">
    <source>
        <dbReference type="Proteomes" id="UP001370758"/>
    </source>
</evidence>
<feature type="signal peptide" evidence="1">
    <location>
        <begin position="1"/>
        <end position="20"/>
    </location>
</feature>
<evidence type="ECO:0000256" key="1">
    <source>
        <dbReference type="SAM" id="SignalP"/>
    </source>
</evidence>
<reference evidence="2 3" key="1">
    <citation type="submission" date="2023-08" db="EMBL/GenBank/DDBJ databases">
        <authorList>
            <person name="Palmer J.M."/>
        </authorList>
    </citation>
    <scope>NUCLEOTIDE SEQUENCE [LARGE SCALE GENOMIC DNA]</scope>
    <source>
        <strain evidence="2 3">TWF481</strain>
    </source>
</reference>
<keyword evidence="3" id="KW-1185">Reference proteome</keyword>